<feature type="domain" description="SnoaL-like" evidence="1">
    <location>
        <begin position="23"/>
        <end position="108"/>
    </location>
</feature>
<dbReference type="Pfam" id="PF12680">
    <property type="entry name" value="SnoaL_2"/>
    <property type="match status" value="1"/>
</dbReference>
<protein>
    <submittedName>
        <fullName evidence="2">Steroid delta-isomerase</fullName>
    </submittedName>
</protein>
<keyword evidence="2" id="KW-0413">Isomerase</keyword>
<evidence type="ECO:0000313" key="2">
    <source>
        <dbReference type="EMBL" id="PYE14335.1"/>
    </source>
</evidence>
<gene>
    <name evidence="2" type="ORF">DFR67_113129</name>
</gene>
<keyword evidence="3" id="KW-1185">Reference proteome</keyword>
<evidence type="ECO:0000259" key="1">
    <source>
        <dbReference type="Pfam" id="PF12680"/>
    </source>
</evidence>
<dbReference type="InterPro" id="IPR037401">
    <property type="entry name" value="SnoaL-like"/>
</dbReference>
<dbReference type="GO" id="GO:0016853">
    <property type="term" value="F:isomerase activity"/>
    <property type="evidence" value="ECO:0007669"/>
    <property type="project" value="UniProtKB-KW"/>
</dbReference>
<sequence>MASSESIMKVIYKYLATAPMGTGAEIAALYAPGARVEDPVGTAAHVGTDAITAFYDSVRGGERTIELLTLRVAADTAAFHFRVTTVIENTTIVVEPIDVMTFDDQSQITTMRAIWSPADVVTSTA</sequence>
<dbReference type="EMBL" id="QJSP01000013">
    <property type="protein sequence ID" value="PYE14335.1"/>
    <property type="molecule type" value="Genomic_DNA"/>
</dbReference>
<comment type="caution">
    <text evidence="2">The sequence shown here is derived from an EMBL/GenBank/DDBJ whole genome shotgun (WGS) entry which is preliminary data.</text>
</comment>
<dbReference type="InterPro" id="IPR032710">
    <property type="entry name" value="NTF2-like_dom_sf"/>
</dbReference>
<evidence type="ECO:0000313" key="3">
    <source>
        <dbReference type="Proteomes" id="UP000247591"/>
    </source>
</evidence>
<dbReference type="SUPFAM" id="SSF54427">
    <property type="entry name" value="NTF2-like"/>
    <property type="match status" value="1"/>
</dbReference>
<proteinExistence type="predicted"/>
<name>A0A318RK76_WILLI</name>
<accession>A0A318RK76</accession>
<dbReference type="Gene3D" id="3.10.450.50">
    <property type="match status" value="1"/>
</dbReference>
<dbReference type="AlphaFoldDB" id="A0A318RK76"/>
<dbReference type="Proteomes" id="UP000247591">
    <property type="component" value="Unassembled WGS sequence"/>
</dbReference>
<reference evidence="2 3" key="1">
    <citation type="submission" date="2018-06" db="EMBL/GenBank/DDBJ databases">
        <title>Genomic Encyclopedia of Type Strains, Phase IV (KMG-IV): sequencing the most valuable type-strain genomes for metagenomic binning, comparative biology and taxonomic classification.</title>
        <authorList>
            <person name="Goeker M."/>
        </authorList>
    </citation>
    <scope>NUCLEOTIDE SEQUENCE [LARGE SCALE GENOMIC DNA]</scope>
    <source>
        <strain evidence="2 3">DSM 45521</strain>
    </source>
</reference>
<organism evidence="2 3">
    <name type="scientific">Williamsia limnetica</name>
    <dbReference type="NCBI Taxonomy" id="882452"/>
    <lineage>
        <taxon>Bacteria</taxon>
        <taxon>Bacillati</taxon>
        <taxon>Actinomycetota</taxon>
        <taxon>Actinomycetes</taxon>
        <taxon>Mycobacteriales</taxon>
        <taxon>Nocardiaceae</taxon>
        <taxon>Williamsia</taxon>
    </lineage>
</organism>